<reference evidence="2 3" key="1">
    <citation type="submission" date="2019-12" db="EMBL/GenBank/DDBJ databases">
        <title>Whole genome shotgun sequence of Streptomyces caniferus NBRC 15389.</title>
        <authorList>
            <person name="Ichikawa N."/>
            <person name="Kimura A."/>
            <person name="Kitahashi Y."/>
            <person name="Komaki H."/>
            <person name="Tamura T."/>
        </authorList>
    </citation>
    <scope>NUCLEOTIDE SEQUENCE [LARGE SCALE GENOMIC DNA]</scope>
    <source>
        <strain evidence="2 3">NBRC 15389</strain>
    </source>
</reference>
<dbReference type="AlphaFoldDB" id="A0A640SEU3"/>
<name>A0A640SEU3_9ACTN</name>
<sequence>MCSGVASQGSGAGYAPGPAPFSGSPSLPVPRLFRFPVRPEGGGRPVVGERPRRIPRPRTGGCGAGLSPVEPGTTAEKGGSCGTRNHATGPRHKVHTGRTAAPPWRASFNHTVLSTIV</sequence>
<evidence type="ECO:0000256" key="1">
    <source>
        <dbReference type="SAM" id="MobiDB-lite"/>
    </source>
</evidence>
<accession>A0A640SEU3</accession>
<evidence type="ECO:0000313" key="2">
    <source>
        <dbReference type="EMBL" id="GFE09570.1"/>
    </source>
</evidence>
<feature type="region of interest" description="Disordered" evidence="1">
    <location>
        <begin position="1"/>
        <end position="102"/>
    </location>
</feature>
<dbReference type="EMBL" id="BLIN01000005">
    <property type="protein sequence ID" value="GFE09570.1"/>
    <property type="molecule type" value="Genomic_DNA"/>
</dbReference>
<evidence type="ECO:0000313" key="3">
    <source>
        <dbReference type="Proteomes" id="UP000435837"/>
    </source>
</evidence>
<comment type="caution">
    <text evidence="2">The sequence shown here is derived from an EMBL/GenBank/DDBJ whole genome shotgun (WGS) entry which is preliminary data.</text>
</comment>
<feature type="compositionally biased region" description="Low complexity" evidence="1">
    <location>
        <begin position="1"/>
        <end position="39"/>
    </location>
</feature>
<proteinExistence type="predicted"/>
<organism evidence="2 3">
    <name type="scientific">Streptomyces caniferus</name>
    <dbReference type="NCBI Taxonomy" id="285557"/>
    <lineage>
        <taxon>Bacteria</taxon>
        <taxon>Bacillati</taxon>
        <taxon>Actinomycetota</taxon>
        <taxon>Actinomycetes</taxon>
        <taxon>Kitasatosporales</taxon>
        <taxon>Streptomycetaceae</taxon>
        <taxon>Streptomyces</taxon>
    </lineage>
</organism>
<dbReference type="Proteomes" id="UP000435837">
    <property type="component" value="Unassembled WGS sequence"/>
</dbReference>
<gene>
    <name evidence="2" type="ORF">Scani_58380</name>
</gene>
<protein>
    <submittedName>
        <fullName evidence="2">Uncharacterized protein</fullName>
    </submittedName>
</protein>